<accession>A0A4U5PN72</accession>
<dbReference type="AlphaFoldDB" id="A0A4U5PN72"/>
<comment type="caution">
    <text evidence="2">The sequence shown here is derived from an EMBL/GenBank/DDBJ whole genome shotgun (WGS) entry which is preliminary data.</text>
</comment>
<reference evidence="2" key="1">
    <citation type="submission" date="2018-10" db="EMBL/GenBank/DDBJ databases">
        <title>Population genomic analysis revealed the cold adaptation of white poplar.</title>
        <authorList>
            <person name="Liu Y.-J."/>
        </authorList>
    </citation>
    <scope>NUCLEOTIDE SEQUENCE [LARGE SCALE GENOMIC DNA]</scope>
    <source>
        <strain evidence="2">PAL-ZL1</strain>
    </source>
</reference>
<evidence type="ECO:0000256" key="1">
    <source>
        <dbReference type="SAM" id="MobiDB-lite"/>
    </source>
</evidence>
<evidence type="ECO:0000313" key="2">
    <source>
        <dbReference type="EMBL" id="TKR98133.1"/>
    </source>
</evidence>
<organism evidence="2">
    <name type="scientific">Populus alba</name>
    <name type="common">White poplar</name>
    <dbReference type="NCBI Taxonomy" id="43335"/>
    <lineage>
        <taxon>Eukaryota</taxon>
        <taxon>Viridiplantae</taxon>
        <taxon>Streptophyta</taxon>
        <taxon>Embryophyta</taxon>
        <taxon>Tracheophyta</taxon>
        <taxon>Spermatophyta</taxon>
        <taxon>Magnoliopsida</taxon>
        <taxon>eudicotyledons</taxon>
        <taxon>Gunneridae</taxon>
        <taxon>Pentapetalae</taxon>
        <taxon>rosids</taxon>
        <taxon>fabids</taxon>
        <taxon>Malpighiales</taxon>
        <taxon>Salicaceae</taxon>
        <taxon>Saliceae</taxon>
        <taxon>Populus</taxon>
    </lineage>
</organism>
<name>A0A4U5PN72_POPAL</name>
<dbReference type="EMBL" id="RCHU01000689">
    <property type="protein sequence ID" value="TKR98133.1"/>
    <property type="molecule type" value="Genomic_DNA"/>
</dbReference>
<protein>
    <submittedName>
        <fullName evidence="2">Uncharacterized protein</fullName>
    </submittedName>
</protein>
<proteinExistence type="predicted"/>
<sequence>MIQGVGSGALKMGAEDVVETDAWFLNGSFWEVKVAMFSCFSVRLSLGEESGGWPGKLMNQIRNRNQLGKNSFIADVKAGTDGDEDNKIQLNQATMQAGLDLELRLGSDPHESSTSGGGGGGQGGGGGGGSGLGLGSGYGSGSGSGSGEGYGAAGGRGGGGGGGLAELKGLLTLFNEWLQFFAWDHSLIPFFVDHRFENLQELTHRATSH</sequence>
<feature type="compositionally biased region" description="Gly residues" evidence="1">
    <location>
        <begin position="115"/>
        <end position="137"/>
    </location>
</feature>
<feature type="region of interest" description="Disordered" evidence="1">
    <location>
        <begin position="105"/>
        <end position="137"/>
    </location>
</feature>
<gene>
    <name evidence="2" type="ORF">D5086_0000206120</name>
</gene>